<dbReference type="PIRSF" id="PIRSF028846">
    <property type="entry name" value="UCP028846"/>
    <property type="match status" value="1"/>
</dbReference>
<dbReference type="AlphaFoldDB" id="A0A7X0MJX8"/>
<dbReference type="PANTHER" id="PTHR31047">
    <property type="entry name" value="MEIOTICALLY UP-REGULATED GENE 157 PROTEIN"/>
    <property type="match status" value="1"/>
</dbReference>
<dbReference type="SMART" id="SM01149">
    <property type="entry name" value="DUF1237"/>
    <property type="match status" value="1"/>
</dbReference>
<gene>
    <name evidence="2" type="ORF">HDF25_003779</name>
</gene>
<dbReference type="RefSeq" id="WP_184627506.1">
    <property type="nucleotide sequence ID" value="NZ_JACHCC010000010.1"/>
</dbReference>
<evidence type="ECO:0000256" key="1">
    <source>
        <dbReference type="SAM" id="SignalP"/>
    </source>
</evidence>
<evidence type="ECO:0008006" key="4">
    <source>
        <dbReference type="Google" id="ProtNLM"/>
    </source>
</evidence>
<name>A0A7X0MJX8_9SPHI</name>
<dbReference type="InterPro" id="IPR008313">
    <property type="entry name" value="GH125"/>
</dbReference>
<dbReference type="Gene3D" id="1.50.10.10">
    <property type="match status" value="1"/>
</dbReference>
<evidence type="ECO:0000313" key="3">
    <source>
        <dbReference type="Proteomes" id="UP000521017"/>
    </source>
</evidence>
<dbReference type="EMBL" id="JACHCC010000010">
    <property type="protein sequence ID" value="MBB6501604.1"/>
    <property type="molecule type" value="Genomic_DNA"/>
</dbReference>
<dbReference type="Pfam" id="PF06824">
    <property type="entry name" value="Glyco_hydro_125"/>
    <property type="match status" value="1"/>
</dbReference>
<dbReference type="SUPFAM" id="SSF48208">
    <property type="entry name" value="Six-hairpin glycosidases"/>
    <property type="match status" value="1"/>
</dbReference>
<dbReference type="InterPro" id="IPR008928">
    <property type="entry name" value="6-hairpin_glycosidase_sf"/>
</dbReference>
<dbReference type="GO" id="GO:0005975">
    <property type="term" value="P:carbohydrate metabolic process"/>
    <property type="evidence" value="ECO:0007669"/>
    <property type="project" value="InterPro"/>
</dbReference>
<dbReference type="PANTHER" id="PTHR31047:SF0">
    <property type="entry name" value="MEIOTICALLY UP-REGULATED GENE 157 PROTEIN"/>
    <property type="match status" value="1"/>
</dbReference>
<feature type="signal peptide" evidence="1">
    <location>
        <begin position="1"/>
        <end position="26"/>
    </location>
</feature>
<proteinExistence type="predicted"/>
<accession>A0A7X0MJX8</accession>
<evidence type="ECO:0000313" key="2">
    <source>
        <dbReference type="EMBL" id="MBB6501604.1"/>
    </source>
</evidence>
<keyword evidence="1" id="KW-0732">Signal</keyword>
<feature type="chain" id="PRO_5031005776" description="Tat pathway signal protein" evidence="1">
    <location>
        <begin position="27"/>
        <end position="473"/>
    </location>
</feature>
<dbReference type="InterPro" id="IPR012341">
    <property type="entry name" value="6hp_glycosidase-like_sf"/>
</dbReference>
<organism evidence="2 3">
    <name type="scientific">Pedobacter cryoconitis</name>
    <dbReference type="NCBI Taxonomy" id="188932"/>
    <lineage>
        <taxon>Bacteria</taxon>
        <taxon>Pseudomonadati</taxon>
        <taxon>Bacteroidota</taxon>
        <taxon>Sphingobacteriia</taxon>
        <taxon>Sphingobacteriales</taxon>
        <taxon>Sphingobacteriaceae</taxon>
        <taxon>Pedobacter</taxon>
    </lineage>
</organism>
<protein>
    <recommendedName>
        <fullName evidence="4">Tat pathway signal protein</fullName>
    </recommendedName>
</protein>
<dbReference type="Proteomes" id="UP000521017">
    <property type="component" value="Unassembled WGS sequence"/>
</dbReference>
<sequence length="473" mass="54009">MKRRSFVQKAGLLTAAMVSGKMLSFAAEPEFPLVRKPIELRRFTSRAVEGAITEFTEKVKNKELAWLFNNCFPNALDNLVTYSETTDGRPDTYLSAGDIDAMWLRDSSVHMWSFLPFLRRDKGLRNLVGGVISRQVKYIIKDPYASSFYNDPAKIGAMKDDLTMMLPGVHERKWEIDSLCYPIRLAYRYWQQTKDTSFFDAKWQDAMKAILKTFKEQQRKENTGPYHFQRTTLWATDSLPMEGFGYPVKPVGLICSAFRPSEDATVFSFLIPSNFFAVVSLRQAAELFRIIKADEQVAKDMEAMALEIRLALQKYAIVEHEVYGKVYAYEVNGMGSYNLMDDANVPSLLALPYLGALSMTDPVYLNTRKMLLSEGNPFYYKGKLAEGIGSPRITKHMIWPMSIIARGLTSTDDEEIRNCLKMLQTCHGDTGLLHESFDPDNPKQFTGSAYSRANSLFAEFLWKTYQERPYLLA</sequence>
<comment type="caution">
    <text evidence="2">The sequence shown here is derived from an EMBL/GenBank/DDBJ whole genome shotgun (WGS) entry which is preliminary data.</text>
</comment>
<reference evidence="2 3" key="1">
    <citation type="submission" date="2020-08" db="EMBL/GenBank/DDBJ databases">
        <title>Genomic Encyclopedia of Type Strains, Phase IV (KMG-V): Genome sequencing to study the core and pangenomes of soil and plant-associated prokaryotes.</title>
        <authorList>
            <person name="Whitman W."/>
        </authorList>
    </citation>
    <scope>NUCLEOTIDE SEQUENCE [LARGE SCALE GENOMIC DNA]</scope>
    <source>
        <strain evidence="2 3">M2T3</strain>
    </source>
</reference>